<reference evidence="6 7" key="1">
    <citation type="submission" date="2008-06" db="EMBL/GenBank/DDBJ databases">
        <title>Complete sequence of Chloroherpeton thalassium ATCC 35110.</title>
        <authorList>
            <consortium name="US DOE Joint Genome Institute"/>
            <person name="Lucas S."/>
            <person name="Copeland A."/>
            <person name="Lapidus A."/>
            <person name="Glavina del Rio T."/>
            <person name="Dalin E."/>
            <person name="Tice H."/>
            <person name="Bruce D."/>
            <person name="Goodwin L."/>
            <person name="Pitluck S."/>
            <person name="Schmutz J."/>
            <person name="Larimer F."/>
            <person name="Land M."/>
            <person name="Hauser L."/>
            <person name="Kyrpides N."/>
            <person name="Mikhailova N."/>
            <person name="Liu Z."/>
            <person name="Li T."/>
            <person name="Zhao F."/>
            <person name="Overmann J."/>
            <person name="Bryant D.A."/>
            <person name="Richardson P."/>
        </authorList>
    </citation>
    <scope>NUCLEOTIDE SEQUENCE [LARGE SCALE GENOMIC DNA]</scope>
    <source>
        <strain evidence="7">ATCC 35110 / GB-78</strain>
    </source>
</reference>
<evidence type="ECO:0000259" key="5">
    <source>
        <dbReference type="PROSITE" id="PS50110"/>
    </source>
</evidence>
<dbReference type="EC" id="2.7.13.3" evidence="2"/>
<dbReference type="InterPro" id="IPR001789">
    <property type="entry name" value="Sig_transdc_resp-reg_receiver"/>
</dbReference>
<dbReference type="EMBL" id="CP001100">
    <property type="protein sequence ID" value="ACF14043.1"/>
    <property type="molecule type" value="Genomic_DNA"/>
</dbReference>
<dbReference type="Pfam" id="PF00072">
    <property type="entry name" value="Response_reg"/>
    <property type="match status" value="1"/>
</dbReference>
<dbReference type="eggNOG" id="COG0745">
    <property type="taxonomic scope" value="Bacteria"/>
</dbReference>
<dbReference type="InterPro" id="IPR011006">
    <property type="entry name" value="CheY-like_superfamily"/>
</dbReference>
<dbReference type="InterPro" id="IPR003661">
    <property type="entry name" value="HisK_dim/P_dom"/>
</dbReference>
<dbReference type="SUPFAM" id="SSF47384">
    <property type="entry name" value="Homodimeric domain of signal transducing histidine kinase"/>
    <property type="match status" value="1"/>
</dbReference>
<organism evidence="6 7">
    <name type="scientific">Chloroherpeton thalassium (strain ATCC 35110 / GB-78)</name>
    <dbReference type="NCBI Taxonomy" id="517418"/>
    <lineage>
        <taxon>Bacteria</taxon>
        <taxon>Pseudomonadati</taxon>
        <taxon>Chlorobiota</taxon>
        <taxon>Chlorobiia</taxon>
        <taxon>Chlorobiales</taxon>
        <taxon>Chloroherpetonaceae</taxon>
        <taxon>Chloroherpeton</taxon>
    </lineage>
</organism>
<feature type="domain" description="Response regulatory" evidence="5">
    <location>
        <begin position="15"/>
        <end position="131"/>
    </location>
</feature>
<dbReference type="OrthoDB" id="9789181at2"/>
<dbReference type="RefSeq" id="WP_012500127.1">
    <property type="nucleotide sequence ID" value="NC_011026.1"/>
</dbReference>
<dbReference type="CDD" id="cd00082">
    <property type="entry name" value="HisKA"/>
    <property type="match status" value="1"/>
</dbReference>
<feature type="modified residue" description="4-aspartylphosphate" evidence="4">
    <location>
        <position position="64"/>
    </location>
</feature>
<dbReference type="SMART" id="SM00388">
    <property type="entry name" value="HisKA"/>
    <property type="match status" value="1"/>
</dbReference>
<sequence>MTPTHEQKQSIERRTILVVDDNQAVLKLVSHQLLLEGFHVAEAESVKEAKKIVDELSPSVIICDWMMPGEDGLSFCRYLRENPKTSGVYFIMLTAQGLHEQKIFALNSGVDDYIIKPFENQEMRARANIADRICTLQERIAVLERTQALNQMSNTVAHEINNPLTGLTGFLQLTKARLERKSTLTQEEISKTLAAINRCLEQAQRIREVVKKLSNRNDHKVKSYGNTIQMLDIDETH</sequence>
<dbReference type="eggNOG" id="COG4191">
    <property type="taxonomic scope" value="Bacteria"/>
</dbReference>
<dbReference type="HOGENOM" id="CLU_000445_30_4_10"/>
<dbReference type="CDD" id="cd17574">
    <property type="entry name" value="REC_OmpR"/>
    <property type="match status" value="1"/>
</dbReference>
<evidence type="ECO:0000256" key="2">
    <source>
        <dbReference type="ARBA" id="ARBA00012438"/>
    </source>
</evidence>
<comment type="catalytic activity">
    <reaction evidence="1">
        <text>ATP + protein L-histidine = ADP + protein N-phospho-L-histidine.</text>
        <dbReference type="EC" id="2.7.13.3"/>
    </reaction>
</comment>
<gene>
    <name evidence="6" type="ordered locus">Ctha_1585</name>
</gene>
<accession>B3QSJ6</accession>
<dbReference type="PANTHER" id="PTHR43547:SF2">
    <property type="entry name" value="HYBRID SIGNAL TRANSDUCTION HISTIDINE KINASE C"/>
    <property type="match status" value="1"/>
</dbReference>
<name>B3QSJ6_CHLT3</name>
<dbReference type="SMART" id="SM00448">
    <property type="entry name" value="REC"/>
    <property type="match status" value="1"/>
</dbReference>
<evidence type="ECO:0000256" key="1">
    <source>
        <dbReference type="ARBA" id="ARBA00000085"/>
    </source>
</evidence>
<evidence type="ECO:0000313" key="7">
    <source>
        <dbReference type="Proteomes" id="UP000001208"/>
    </source>
</evidence>
<dbReference type="PROSITE" id="PS50110">
    <property type="entry name" value="RESPONSE_REGULATORY"/>
    <property type="match status" value="1"/>
</dbReference>
<dbReference type="PANTHER" id="PTHR43547">
    <property type="entry name" value="TWO-COMPONENT HISTIDINE KINASE"/>
    <property type="match status" value="1"/>
</dbReference>
<evidence type="ECO:0000256" key="4">
    <source>
        <dbReference type="PROSITE-ProRule" id="PRU00169"/>
    </source>
</evidence>
<dbReference type="Gene3D" id="3.40.50.2300">
    <property type="match status" value="1"/>
</dbReference>
<evidence type="ECO:0000256" key="3">
    <source>
        <dbReference type="ARBA" id="ARBA00022553"/>
    </source>
</evidence>
<dbReference type="KEGG" id="cts:Ctha_1585"/>
<dbReference type="STRING" id="517418.Ctha_1585"/>
<dbReference type="Gene3D" id="1.10.287.130">
    <property type="match status" value="1"/>
</dbReference>
<keyword evidence="7" id="KW-1185">Reference proteome</keyword>
<protein>
    <recommendedName>
        <fullName evidence="2">histidine kinase</fullName>
        <ecNumber evidence="2">2.7.13.3</ecNumber>
    </recommendedName>
</protein>
<dbReference type="GO" id="GO:0000155">
    <property type="term" value="F:phosphorelay sensor kinase activity"/>
    <property type="evidence" value="ECO:0007669"/>
    <property type="project" value="InterPro"/>
</dbReference>
<dbReference type="AlphaFoldDB" id="B3QSJ6"/>
<dbReference type="Proteomes" id="UP000001208">
    <property type="component" value="Chromosome"/>
</dbReference>
<dbReference type="SUPFAM" id="SSF52172">
    <property type="entry name" value="CheY-like"/>
    <property type="match status" value="1"/>
</dbReference>
<dbReference type="InterPro" id="IPR036097">
    <property type="entry name" value="HisK_dim/P_sf"/>
</dbReference>
<proteinExistence type="predicted"/>
<evidence type="ECO:0000313" key="6">
    <source>
        <dbReference type="EMBL" id="ACF14043.1"/>
    </source>
</evidence>
<keyword evidence="3 4" id="KW-0597">Phosphoprotein</keyword>
<dbReference type="Pfam" id="PF00512">
    <property type="entry name" value="HisKA"/>
    <property type="match status" value="1"/>
</dbReference>